<dbReference type="SUPFAM" id="SSF53756">
    <property type="entry name" value="UDP-Glycosyltransferase/glycogen phosphorylase"/>
    <property type="match status" value="1"/>
</dbReference>
<reference evidence="5 6" key="1">
    <citation type="submission" date="2024-09" db="EMBL/GenBank/DDBJ databases">
        <authorList>
            <person name="Sun Q."/>
            <person name="Mori K."/>
        </authorList>
    </citation>
    <scope>NUCLEOTIDE SEQUENCE [LARGE SCALE GENOMIC DNA]</scope>
    <source>
        <strain evidence="5 6">JCM 14321</strain>
    </source>
</reference>
<dbReference type="EMBL" id="JBHMBL010000001">
    <property type="protein sequence ID" value="MFB9641411.1"/>
    <property type="molecule type" value="Genomic_DNA"/>
</dbReference>
<dbReference type="GO" id="GO:0016757">
    <property type="term" value="F:glycosyltransferase activity"/>
    <property type="evidence" value="ECO:0007669"/>
    <property type="project" value="UniProtKB-KW"/>
</dbReference>
<dbReference type="Proteomes" id="UP001589667">
    <property type="component" value="Unassembled WGS sequence"/>
</dbReference>
<evidence type="ECO:0000256" key="2">
    <source>
        <dbReference type="ARBA" id="ARBA00022676"/>
    </source>
</evidence>
<proteinExistence type="predicted"/>
<protein>
    <recommendedName>
        <fullName evidence="1">D-inositol 3-phosphate glycosyltransferase</fullName>
    </recommendedName>
</protein>
<keyword evidence="2 5" id="KW-0328">Glycosyltransferase</keyword>
<keyword evidence="3 5" id="KW-0808">Transferase</keyword>
<name>A0ABV5SM46_9MICO</name>
<feature type="domain" description="Glycosyltransferase subfamily 4-like N-terminal" evidence="4">
    <location>
        <begin position="25"/>
        <end position="200"/>
    </location>
</feature>
<evidence type="ECO:0000313" key="5">
    <source>
        <dbReference type="EMBL" id="MFB9641411.1"/>
    </source>
</evidence>
<sequence>MTVSGTSAAPLRVLYSFPHAIGAPGIGTTALQQVVALRRAGAVVVVVCASVAPGVALEDTITTLVIAGRRIPHRAFGRIDDALAFHDRRVARMLRGGGFDVVHTWPSGALRTLLAAQSTGVLGTRESPNTHTAHAYAVARDEALRVGSPSVRGQSHHPNPRRLAREEAEFRAARLILVPSERVSETFVEAGVDEAKLARHRYGFDPAVFHPIGRTDDGSRPFTAVFAGSAEPRKGLHYALEAWRRSGIGADGRFRILGRFAPGYRERLGSLLEQPGVEVAGFSDDLAGEFRAADVLVLPSVEEGSALVGYEAQACGCVPLLSRSAGGQFRPGLDGFLHEDRDAETLAEQLRLLHGDPGTLRRMRESCLDGAAALTWDAAGVRMLEIFSAALGR</sequence>
<dbReference type="InterPro" id="IPR028098">
    <property type="entry name" value="Glyco_trans_4-like_N"/>
</dbReference>
<accession>A0ABV5SM46</accession>
<evidence type="ECO:0000256" key="1">
    <source>
        <dbReference type="ARBA" id="ARBA00021292"/>
    </source>
</evidence>
<dbReference type="InterPro" id="IPR050194">
    <property type="entry name" value="Glycosyltransferase_grp1"/>
</dbReference>
<gene>
    <name evidence="5" type="ORF">ACFFQV_03805</name>
</gene>
<dbReference type="Pfam" id="PF13439">
    <property type="entry name" value="Glyco_transf_4"/>
    <property type="match status" value="1"/>
</dbReference>
<dbReference type="PANTHER" id="PTHR45947">
    <property type="entry name" value="SULFOQUINOVOSYL TRANSFERASE SQD2"/>
    <property type="match status" value="1"/>
</dbReference>
<dbReference type="Gene3D" id="3.40.50.2000">
    <property type="entry name" value="Glycogen Phosphorylase B"/>
    <property type="match status" value="2"/>
</dbReference>
<evidence type="ECO:0000313" key="6">
    <source>
        <dbReference type="Proteomes" id="UP001589667"/>
    </source>
</evidence>
<evidence type="ECO:0000259" key="4">
    <source>
        <dbReference type="Pfam" id="PF13439"/>
    </source>
</evidence>
<evidence type="ECO:0000256" key="3">
    <source>
        <dbReference type="ARBA" id="ARBA00022679"/>
    </source>
</evidence>
<organism evidence="5 6">
    <name type="scientific">Agromyces lapidis</name>
    <dbReference type="NCBI Taxonomy" id="279574"/>
    <lineage>
        <taxon>Bacteria</taxon>
        <taxon>Bacillati</taxon>
        <taxon>Actinomycetota</taxon>
        <taxon>Actinomycetes</taxon>
        <taxon>Micrococcales</taxon>
        <taxon>Microbacteriaceae</taxon>
        <taxon>Agromyces</taxon>
    </lineage>
</organism>
<dbReference type="PANTHER" id="PTHR45947:SF3">
    <property type="entry name" value="SULFOQUINOVOSYL TRANSFERASE SQD2"/>
    <property type="match status" value="1"/>
</dbReference>
<dbReference type="RefSeq" id="WP_157423010.1">
    <property type="nucleotide sequence ID" value="NZ_BAAANI010000006.1"/>
</dbReference>
<comment type="caution">
    <text evidence="5">The sequence shown here is derived from an EMBL/GenBank/DDBJ whole genome shotgun (WGS) entry which is preliminary data.</text>
</comment>
<dbReference type="Pfam" id="PF13692">
    <property type="entry name" value="Glyco_trans_1_4"/>
    <property type="match status" value="1"/>
</dbReference>
<keyword evidence="6" id="KW-1185">Reference proteome</keyword>